<reference evidence="2 3" key="1">
    <citation type="journal article" date="2020" name="J Geophys Res Biogeosci">
        <title>Magnetotaxis as an Adaptation to Enable Bacterial Shuttling of Microbial Sulfur and Sulfur Cycling Across Aquatic Oxic#Anoxic Interfaces.</title>
        <authorList>
            <person name="Li J."/>
            <person name="Liu P."/>
            <person name="Wang J."/>
            <person name="Roberts A.P."/>
            <person name="Pan Y."/>
        </authorList>
    </citation>
    <scope>NUCLEOTIDE SEQUENCE [LARGE SCALE GENOMIC DNA]</scope>
    <source>
        <strain evidence="2 3">MYR-1_YQ</strain>
    </source>
</reference>
<accession>A0ABS6RWS9</accession>
<evidence type="ECO:0000313" key="2">
    <source>
        <dbReference type="EMBL" id="MBV6341036.1"/>
    </source>
</evidence>
<keyword evidence="1" id="KW-0472">Membrane</keyword>
<evidence type="ECO:0000256" key="1">
    <source>
        <dbReference type="SAM" id="Phobius"/>
    </source>
</evidence>
<name>A0ABS6RWS9_9BACT</name>
<comment type="caution">
    <text evidence="2">The sequence shown here is derived from an EMBL/GenBank/DDBJ whole genome shotgun (WGS) entry which is preliminary data.</text>
</comment>
<evidence type="ECO:0000313" key="3">
    <source>
        <dbReference type="Proteomes" id="UP001196980"/>
    </source>
</evidence>
<proteinExistence type="predicted"/>
<keyword evidence="1" id="KW-0812">Transmembrane</keyword>
<gene>
    <name evidence="2" type="ORF">HWQ67_05515</name>
</gene>
<dbReference type="EMBL" id="JABXWD010000067">
    <property type="protein sequence ID" value="MBV6341036.1"/>
    <property type="molecule type" value="Genomic_DNA"/>
</dbReference>
<keyword evidence="1" id="KW-1133">Transmembrane helix</keyword>
<organism evidence="2 3">
    <name type="scientific">Candidatus Magnetobacterium casense</name>
    <dbReference type="NCBI Taxonomy" id="1455061"/>
    <lineage>
        <taxon>Bacteria</taxon>
        <taxon>Pseudomonadati</taxon>
        <taxon>Nitrospirota</taxon>
        <taxon>Thermodesulfovibrionia</taxon>
        <taxon>Thermodesulfovibrionales</taxon>
        <taxon>Candidatus Magnetobacteriaceae</taxon>
        <taxon>Candidatus Magnetobacterium</taxon>
    </lineage>
</organism>
<dbReference type="Proteomes" id="UP001196980">
    <property type="component" value="Unassembled WGS sequence"/>
</dbReference>
<protein>
    <submittedName>
        <fullName evidence="2">Uncharacterized protein</fullName>
    </submittedName>
</protein>
<keyword evidence="3" id="KW-1185">Reference proteome</keyword>
<dbReference type="RefSeq" id="WP_218251649.1">
    <property type="nucleotide sequence ID" value="NZ_JABXWD010000067.1"/>
</dbReference>
<sequence length="83" mass="9416">MDISALAQALKELGITVVTVAFLIWLVVYLIKHTLGKVTGSLDALIDSLKKHEEKADERGRYVREEHRQMIDTLGRINGFKHD</sequence>
<feature type="transmembrane region" description="Helical" evidence="1">
    <location>
        <begin position="13"/>
        <end position="31"/>
    </location>
</feature>